<sequence length="61" mass="7419">MQLLTMMHLIWLKRTHFKSSTAFLSVCSRLRIHFKYIFKKVLLHYPCPFHWSMSFGCFVSH</sequence>
<name>A0A2P2M729_RHIMU</name>
<reference evidence="1" key="1">
    <citation type="submission" date="2018-02" db="EMBL/GenBank/DDBJ databases">
        <title>Rhizophora mucronata_Transcriptome.</title>
        <authorList>
            <person name="Meera S.P."/>
            <person name="Sreeshan A."/>
            <person name="Augustine A."/>
        </authorList>
    </citation>
    <scope>NUCLEOTIDE SEQUENCE</scope>
    <source>
        <tissue evidence="1">Leaf</tissue>
    </source>
</reference>
<organism evidence="1">
    <name type="scientific">Rhizophora mucronata</name>
    <name type="common">Asiatic mangrove</name>
    <dbReference type="NCBI Taxonomy" id="61149"/>
    <lineage>
        <taxon>Eukaryota</taxon>
        <taxon>Viridiplantae</taxon>
        <taxon>Streptophyta</taxon>
        <taxon>Embryophyta</taxon>
        <taxon>Tracheophyta</taxon>
        <taxon>Spermatophyta</taxon>
        <taxon>Magnoliopsida</taxon>
        <taxon>eudicotyledons</taxon>
        <taxon>Gunneridae</taxon>
        <taxon>Pentapetalae</taxon>
        <taxon>rosids</taxon>
        <taxon>fabids</taxon>
        <taxon>Malpighiales</taxon>
        <taxon>Rhizophoraceae</taxon>
        <taxon>Rhizophora</taxon>
    </lineage>
</organism>
<proteinExistence type="predicted"/>
<protein>
    <submittedName>
        <fullName evidence="1">K+ efflux antiporter 6-like isoform X3</fullName>
    </submittedName>
</protein>
<accession>A0A2P2M729</accession>
<dbReference type="AlphaFoldDB" id="A0A2P2M729"/>
<dbReference type="EMBL" id="GGEC01045536">
    <property type="protein sequence ID" value="MBX26020.1"/>
    <property type="molecule type" value="Transcribed_RNA"/>
</dbReference>
<evidence type="ECO:0000313" key="1">
    <source>
        <dbReference type="EMBL" id="MBX26020.1"/>
    </source>
</evidence>